<organism evidence="9 10">
    <name type="scientific">Prauserella marina</name>
    <dbReference type="NCBI Taxonomy" id="530584"/>
    <lineage>
        <taxon>Bacteria</taxon>
        <taxon>Bacillati</taxon>
        <taxon>Actinomycetota</taxon>
        <taxon>Actinomycetes</taxon>
        <taxon>Pseudonocardiales</taxon>
        <taxon>Pseudonocardiaceae</taxon>
        <taxon>Prauserella</taxon>
    </lineage>
</organism>
<dbReference type="InterPro" id="IPR052704">
    <property type="entry name" value="ECF_Sigma-70_Domain"/>
</dbReference>
<dbReference type="KEGG" id="pmad:BAY61_12035"/>
<keyword evidence="4" id="KW-0731">Sigma factor</keyword>
<dbReference type="PANTHER" id="PTHR30173">
    <property type="entry name" value="SIGMA 19 FACTOR"/>
    <property type="match status" value="1"/>
</dbReference>
<dbReference type="SUPFAM" id="SSF54427">
    <property type="entry name" value="NTF2-like"/>
    <property type="match status" value="1"/>
</dbReference>
<evidence type="ECO:0000256" key="4">
    <source>
        <dbReference type="ARBA" id="ARBA00023082"/>
    </source>
</evidence>
<reference evidence="9 10" key="1">
    <citation type="submission" date="2016-10" db="EMBL/GenBank/DDBJ databases">
        <authorList>
            <person name="de Groot N.N."/>
        </authorList>
    </citation>
    <scope>NUCLEOTIDE SEQUENCE [LARGE SCALE GENOMIC DNA]</scope>
    <source>
        <strain evidence="9 10">CGMCC 4.5506</strain>
    </source>
</reference>
<dbReference type="Pfam" id="PF08281">
    <property type="entry name" value="Sigma70_r4_2"/>
    <property type="match status" value="1"/>
</dbReference>
<feature type="region of interest" description="Disordered" evidence="6">
    <location>
        <begin position="76"/>
        <end position="97"/>
    </location>
</feature>
<dbReference type="InterPro" id="IPR007627">
    <property type="entry name" value="RNA_pol_sigma70_r2"/>
</dbReference>
<dbReference type="GO" id="GO:0016987">
    <property type="term" value="F:sigma factor activity"/>
    <property type="evidence" value="ECO:0007669"/>
    <property type="project" value="UniProtKB-KW"/>
</dbReference>
<dbReference type="OrthoDB" id="3211555at2"/>
<evidence type="ECO:0000256" key="1">
    <source>
        <dbReference type="ARBA" id="ARBA00010641"/>
    </source>
</evidence>
<evidence type="ECO:0000313" key="9">
    <source>
        <dbReference type="EMBL" id="SDC19872.1"/>
    </source>
</evidence>
<dbReference type="PANTHER" id="PTHR30173:SF43">
    <property type="entry name" value="ECF RNA POLYMERASE SIGMA FACTOR SIGI-RELATED"/>
    <property type="match status" value="1"/>
</dbReference>
<dbReference type="STRING" id="530584.SAMN05421630_101784"/>
<dbReference type="GO" id="GO:0003677">
    <property type="term" value="F:DNA binding"/>
    <property type="evidence" value="ECO:0007669"/>
    <property type="project" value="InterPro"/>
</dbReference>
<dbReference type="InterPro" id="IPR013249">
    <property type="entry name" value="RNA_pol_sigma70_r4_t2"/>
</dbReference>
<gene>
    <name evidence="9" type="ORF">SAMN05421630_101784</name>
</gene>
<sequence>MTEEELLAARFEEQRPRLRAVAMQVLGSSSDADDAVQEAWLRLSRTGATAVNDLAAWLTTVVARVSLNILRSRGTRREQPLPEEGVPRRGFAEPSGAAPEDQAVLADSVGLALLVVLDTLGPAERLAFVLHDLFGVPFEDIAPIVERSPAATRKLASRARRRVRGATVAGEKEAARRDEIVTAFLAAARGGDFDALLRLLAPDAVLRTDPAAARAGASAATGARDVARGFTGRVKAARLALVDGLAGLIWVSEGRLRVVFTFAVAEGKITAIDVVADDDRLARLDVRPLER</sequence>
<keyword evidence="5" id="KW-0804">Transcription</keyword>
<feature type="domain" description="RNA polymerase sigma factor 70 region 4 type 2" evidence="8">
    <location>
        <begin position="112"/>
        <end position="162"/>
    </location>
</feature>
<dbReference type="Proteomes" id="UP000199494">
    <property type="component" value="Unassembled WGS sequence"/>
</dbReference>
<evidence type="ECO:0000259" key="8">
    <source>
        <dbReference type="Pfam" id="PF08281"/>
    </source>
</evidence>
<protein>
    <submittedName>
        <fullName evidence="9">RNA polymerase sigma-70 factor, ECF subfamily</fullName>
    </submittedName>
</protein>
<dbReference type="Gene3D" id="1.10.10.10">
    <property type="entry name" value="Winged helix-like DNA-binding domain superfamily/Winged helix DNA-binding domain"/>
    <property type="match status" value="1"/>
</dbReference>
<name>A0A222VZ40_9PSEU</name>
<comment type="similarity">
    <text evidence="1">Belongs to the sigma-70 factor family. ECF subfamily.</text>
</comment>
<evidence type="ECO:0000256" key="6">
    <source>
        <dbReference type="SAM" id="MobiDB-lite"/>
    </source>
</evidence>
<proteinExistence type="inferred from homology"/>
<comment type="subunit">
    <text evidence="2">Interacts transiently with the RNA polymerase catalytic core formed by RpoA, RpoB, RpoC and RpoZ (2 alpha, 1 beta, 1 beta' and 1 omega subunit) to form the RNA polymerase holoenzyme that can initiate transcription.</text>
</comment>
<evidence type="ECO:0000256" key="2">
    <source>
        <dbReference type="ARBA" id="ARBA00011344"/>
    </source>
</evidence>
<dbReference type="SUPFAM" id="SSF88659">
    <property type="entry name" value="Sigma3 and sigma4 domains of RNA polymerase sigma factors"/>
    <property type="match status" value="1"/>
</dbReference>
<evidence type="ECO:0000313" key="10">
    <source>
        <dbReference type="Proteomes" id="UP000199494"/>
    </source>
</evidence>
<accession>A0A222VZ40</accession>
<dbReference type="GO" id="GO:0006352">
    <property type="term" value="P:DNA-templated transcription initiation"/>
    <property type="evidence" value="ECO:0007669"/>
    <property type="project" value="InterPro"/>
</dbReference>
<keyword evidence="10" id="KW-1185">Reference proteome</keyword>
<feature type="compositionally biased region" description="Basic and acidic residues" evidence="6">
    <location>
        <begin position="76"/>
        <end position="91"/>
    </location>
</feature>
<dbReference type="InterPro" id="IPR013325">
    <property type="entry name" value="RNA_pol_sigma_r2"/>
</dbReference>
<dbReference type="SUPFAM" id="SSF88946">
    <property type="entry name" value="Sigma2 domain of RNA polymerase sigma factors"/>
    <property type="match status" value="1"/>
</dbReference>
<evidence type="ECO:0000256" key="3">
    <source>
        <dbReference type="ARBA" id="ARBA00023015"/>
    </source>
</evidence>
<dbReference type="AlphaFoldDB" id="A0A222VZ40"/>
<dbReference type="InterPro" id="IPR032710">
    <property type="entry name" value="NTF2-like_dom_sf"/>
</dbReference>
<dbReference type="Gene3D" id="1.10.1740.10">
    <property type="match status" value="1"/>
</dbReference>
<evidence type="ECO:0000259" key="7">
    <source>
        <dbReference type="Pfam" id="PF04542"/>
    </source>
</evidence>
<evidence type="ECO:0000256" key="5">
    <source>
        <dbReference type="ARBA" id="ARBA00023163"/>
    </source>
</evidence>
<keyword evidence="3" id="KW-0805">Transcription regulation</keyword>
<dbReference type="InterPro" id="IPR014284">
    <property type="entry name" value="RNA_pol_sigma-70_dom"/>
</dbReference>
<feature type="domain" description="RNA polymerase sigma-70 region 2" evidence="7">
    <location>
        <begin position="11"/>
        <end position="74"/>
    </location>
</feature>
<dbReference type="Gene3D" id="3.10.450.50">
    <property type="match status" value="1"/>
</dbReference>
<dbReference type="NCBIfam" id="TIGR02937">
    <property type="entry name" value="sigma70-ECF"/>
    <property type="match status" value="1"/>
</dbReference>
<dbReference type="InterPro" id="IPR013324">
    <property type="entry name" value="RNA_pol_sigma_r3/r4-like"/>
</dbReference>
<dbReference type="EMBL" id="FMZE01000001">
    <property type="protein sequence ID" value="SDC19872.1"/>
    <property type="molecule type" value="Genomic_DNA"/>
</dbReference>
<dbReference type="Pfam" id="PF04542">
    <property type="entry name" value="Sigma70_r2"/>
    <property type="match status" value="1"/>
</dbReference>
<dbReference type="InterPro" id="IPR036388">
    <property type="entry name" value="WH-like_DNA-bd_sf"/>
</dbReference>